<dbReference type="AlphaFoldDB" id="A0A4V3D681"/>
<dbReference type="Gene3D" id="1.20.1250.20">
    <property type="entry name" value="MFS general substrate transporter like domains"/>
    <property type="match status" value="2"/>
</dbReference>
<dbReference type="InterPro" id="IPR036259">
    <property type="entry name" value="MFS_trans_sf"/>
</dbReference>
<feature type="transmembrane region" description="Helical" evidence="2">
    <location>
        <begin position="281"/>
        <end position="299"/>
    </location>
</feature>
<dbReference type="SUPFAM" id="SSF103473">
    <property type="entry name" value="MFS general substrate transporter"/>
    <property type="match status" value="1"/>
</dbReference>
<feature type="transmembrane region" description="Helical" evidence="2">
    <location>
        <begin position="211"/>
        <end position="233"/>
    </location>
</feature>
<keyword evidence="2" id="KW-0472">Membrane</keyword>
<reference evidence="3 4" key="1">
    <citation type="submission" date="2019-03" db="EMBL/GenBank/DDBJ databases">
        <title>Genomic Encyclopedia of Type Strains, Phase IV (KMG-IV): sequencing the most valuable type-strain genomes for metagenomic binning, comparative biology and taxonomic classification.</title>
        <authorList>
            <person name="Goeker M."/>
        </authorList>
    </citation>
    <scope>NUCLEOTIDE SEQUENCE [LARGE SCALE GENOMIC DNA]</scope>
    <source>
        <strain evidence="3 4">DSM 28697</strain>
    </source>
</reference>
<dbReference type="GO" id="GO:0022857">
    <property type="term" value="F:transmembrane transporter activity"/>
    <property type="evidence" value="ECO:0007669"/>
    <property type="project" value="InterPro"/>
</dbReference>
<accession>A0A4V3D681</accession>
<evidence type="ECO:0000256" key="1">
    <source>
        <dbReference type="ARBA" id="ARBA00004651"/>
    </source>
</evidence>
<dbReference type="Proteomes" id="UP000295632">
    <property type="component" value="Unassembled WGS sequence"/>
</dbReference>
<feature type="transmembrane region" description="Helical" evidence="2">
    <location>
        <begin position="253"/>
        <end position="274"/>
    </location>
</feature>
<proteinExistence type="predicted"/>
<dbReference type="OrthoDB" id="9797740at2"/>
<comment type="subcellular location">
    <subcellularLocation>
        <location evidence="1">Cell membrane</location>
        <topology evidence="1">Multi-pass membrane protein</topology>
    </subcellularLocation>
</comment>
<name>A0A4V3D681_9BACI</name>
<keyword evidence="2" id="KW-1133">Transmembrane helix</keyword>
<feature type="transmembrane region" description="Helical" evidence="2">
    <location>
        <begin position="80"/>
        <end position="97"/>
    </location>
</feature>
<feature type="transmembrane region" description="Helical" evidence="2">
    <location>
        <begin position="305"/>
        <end position="327"/>
    </location>
</feature>
<dbReference type="PANTHER" id="PTHR23523:SF2">
    <property type="entry name" value="2-NITROIMIDAZOLE TRANSPORTER"/>
    <property type="match status" value="1"/>
</dbReference>
<evidence type="ECO:0000313" key="3">
    <source>
        <dbReference type="EMBL" id="TDQ42877.1"/>
    </source>
</evidence>
<dbReference type="PANTHER" id="PTHR23523">
    <property type="match status" value="1"/>
</dbReference>
<feature type="transmembrane region" description="Helical" evidence="2">
    <location>
        <begin position="369"/>
        <end position="390"/>
    </location>
</feature>
<comment type="caution">
    <text evidence="3">The sequence shown here is derived from an EMBL/GenBank/DDBJ whole genome shotgun (WGS) entry which is preliminary data.</text>
</comment>
<feature type="transmembrane region" description="Helical" evidence="2">
    <location>
        <begin position="172"/>
        <end position="190"/>
    </location>
</feature>
<keyword evidence="2" id="KW-0812">Transmembrane</keyword>
<dbReference type="InterPro" id="IPR052524">
    <property type="entry name" value="MFS_Cyanate_Porter"/>
</dbReference>
<dbReference type="EMBL" id="SNYJ01000001">
    <property type="protein sequence ID" value="TDQ42877.1"/>
    <property type="molecule type" value="Genomic_DNA"/>
</dbReference>
<dbReference type="RefSeq" id="WP_133578701.1">
    <property type="nucleotide sequence ID" value="NZ_SNYJ01000001.1"/>
</dbReference>
<keyword evidence="4" id="KW-1185">Reference proteome</keyword>
<organism evidence="3 4">
    <name type="scientific">Aureibacillus halotolerans</name>
    <dbReference type="NCBI Taxonomy" id="1508390"/>
    <lineage>
        <taxon>Bacteria</taxon>
        <taxon>Bacillati</taxon>
        <taxon>Bacillota</taxon>
        <taxon>Bacilli</taxon>
        <taxon>Bacillales</taxon>
        <taxon>Bacillaceae</taxon>
        <taxon>Aureibacillus</taxon>
    </lineage>
</organism>
<evidence type="ECO:0000313" key="4">
    <source>
        <dbReference type="Proteomes" id="UP000295632"/>
    </source>
</evidence>
<feature type="transmembrane region" description="Helical" evidence="2">
    <location>
        <begin position="50"/>
        <end position="68"/>
    </location>
</feature>
<gene>
    <name evidence="3" type="ORF">EV213_101307</name>
</gene>
<evidence type="ECO:0000256" key="2">
    <source>
        <dbReference type="SAM" id="Phobius"/>
    </source>
</evidence>
<dbReference type="Pfam" id="PF07690">
    <property type="entry name" value="MFS_1"/>
    <property type="match status" value="1"/>
</dbReference>
<feature type="transmembrane region" description="Helical" evidence="2">
    <location>
        <begin position="347"/>
        <end position="363"/>
    </location>
</feature>
<feature type="transmembrane region" description="Helical" evidence="2">
    <location>
        <begin position="103"/>
        <end position="124"/>
    </location>
</feature>
<sequence length="399" mass="42739">MTQSPKYIFQSKTQLFLFIAILLMAANLRTPITSVGPLLHSIQEALGLPTSLAGAITSIPLMAFALFAPTAPKLAKTHGIEKVLTSALAVLLFGLLVRPAGEIGLLFIGTLFVGLAISCGNVLLPALIKRDFSNRIGLMTGLYAVVMNSFAALGSGLAIPLAETSLGWRGSLGFWALLALTSLLFWLPVWRGQRNVIKKQVIPKQRSSRMLTSSLAWQVTIFMGLQSGLYYTLITWLPDMLMLKGIGEAEAGVLVSLQQFVLIPFTFLIPLIAARYKSQSFMLVVSAFLFLGGLASLYWGSGPWLFVAVICFGSGGGSAFSLSMMLFTLRTRTSEEAADLSGMAQSIGYLLASTGPMLAGVLHERTGSWMVPWICLVGATLALLVSGALAGRNRFVSPP</sequence>
<dbReference type="GO" id="GO:0005886">
    <property type="term" value="C:plasma membrane"/>
    <property type="evidence" value="ECO:0007669"/>
    <property type="project" value="UniProtKB-SubCell"/>
</dbReference>
<protein>
    <submittedName>
        <fullName evidence="3">CP family cyanate transporter-like MFS transporter</fullName>
    </submittedName>
</protein>
<feature type="transmembrane region" description="Helical" evidence="2">
    <location>
        <begin position="136"/>
        <end position="160"/>
    </location>
</feature>
<dbReference type="InterPro" id="IPR011701">
    <property type="entry name" value="MFS"/>
</dbReference>
<dbReference type="CDD" id="cd17339">
    <property type="entry name" value="MFS_NIMT_CynX_like"/>
    <property type="match status" value="1"/>
</dbReference>